<dbReference type="AlphaFoldDB" id="A0A9P9G4F3"/>
<dbReference type="GeneID" id="70224037"/>
<feature type="region of interest" description="Disordered" evidence="1">
    <location>
        <begin position="478"/>
        <end position="498"/>
    </location>
</feature>
<keyword evidence="3" id="KW-1185">Reference proteome</keyword>
<dbReference type="InterPro" id="IPR027796">
    <property type="entry name" value="OTT_1508_deam-like"/>
</dbReference>
<name>A0A9P9G4F3_FUSRE</name>
<evidence type="ECO:0000256" key="1">
    <source>
        <dbReference type="SAM" id="MobiDB-lite"/>
    </source>
</evidence>
<organism evidence="2 3">
    <name type="scientific">Fusarium redolens</name>
    <dbReference type="NCBI Taxonomy" id="48865"/>
    <lineage>
        <taxon>Eukaryota</taxon>
        <taxon>Fungi</taxon>
        <taxon>Dikarya</taxon>
        <taxon>Ascomycota</taxon>
        <taxon>Pezizomycotina</taxon>
        <taxon>Sordariomycetes</taxon>
        <taxon>Hypocreomycetidae</taxon>
        <taxon>Hypocreales</taxon>
        <taxon>Nectriaceae</taxon>
        <taxon>Fusarium</taxon>
        <taxon>Fusarium redolens species complex</taxon>
    </lineage>
</organism>
<evidence type="ECO:0000313" key="2">
    <source>
        <dbReference type="EMBL" id="KAH7231842.1"/>
    </source>
</evidence>
<dbReference type="RefSeq" id="XP_046043779.1">
    <property type="nucleotide sequence ID" value="XM_046194083.1"/>
</dbReference>
<dbReference type="EMBL" id="JAGMUX010000020">
    <property type="protein sequence ID" value="KAH7231842.1"/>
    <property type="molecule type" value="Genomic_DNA"/>
</dbReference>
<reference evidence="2" key="1">
    <citation type="journal article" date="2021" name="Nat. Commun.">
        <title>Genetic determinants of endophytism in the Arabidopsis root mycobiome.</title>
        <authorList>
            <person name="Mesny F."/>
            <person name="Miyauchi S."/>
            <person name="Thiergart T."/>
            <person name="Pickel B."/>
            <person name="Atanasova L."/>
            <person name="Karlsson M."/>
            <person name="Huettel B."/>
            <person name="Barry K.W."/>
            <person name="Haridas S."/>
            <person name="Chen C."/>
            <person name="Bauer D."/>
            <person name="Andreopoulos W."/>
            <person name="Pangilinan J."/>
            <person name="LaButti K."/>
            <person name="Riley R."/>
            <person name="Lipzen A."/>
            <person name="Clum A."/>
            <person name="Drula E."/>
            <person name="Henrissat B."/>
            <person name="Kohler A."/>
            <person name="Grigoriev I.V."/>
            <person name="Martin F.M."/>
            <person name="Hacquard S."/>
        </authorList>
    </citation>
    <scope>NUCLEOTIDE SEQUENCE</scope>
    <source>
        <strain evidence="2">MPI-CAGE-AT-0023</strain>
    </source>
</reference>
<proteinExistence type="predicted"/>
<evidence type="ECO:0000313" key="3">
    <source>
        <dbReference type="Proteomes" id="UP000720189"/>
    </source>
</evidence>
<comment type="caution">
    <text evidence="2">The sequence shown here is derived from an EMBL/GenBank/DDBJ whole genome shotgun (WGS) entry which is preliminary data.</text>
</comment>
<protein>
    <submittedName>
        <fullName evidence="2">Uncharacterized protein</fullName>
    </submittedName>
</protein>
<dbReference type="Proteomes" id="UP000720189">
    <property type="component" value="Unassembled WGS sequence"/>
</dbReference>
<dbReference type="OrthoDB" id="4851849at2759"/>
<dbReference type="Pfam" id="PF14441">
    <property type="entry name" value="OTT_1508_deam"/>
    <property type="match status" value="1"/>
</dbReference>
<sequence>MPGNMDYELNPNILCAENISFLFLLHGVPSMPKTSPIDKDQIPEAGYNLPFDKERGLASTLAFLSSIRDDPNRIPALCIESIPGVCALKVHLAVNKKGFDDSNTDLLEMKLALSRILASLSQHTETCDTYDTIEDVFRVIIDVCAERILSRLRLRPSNKQNIKKPMIETLSQTVDALRKLHRKQLDPRDLVESASTFEVRANEAVKLITAWTKHQTTTRLRELVKGVHKMWTTNKLHELLDCIPNNLIDPSLRISLYNIICKVARYREAARYLCRMAKRYPALRRAEVVSVTLQRQMFARVEVNHHSPSLSTTLRRIASKHHLSANSDRMYSLLKLGKDEAEHMFSDQVRRALKGAKIHAEIQLFYHIEALRLTRPPRVVCSSKDACYLCDYFITTITKLHSPKCHGRLYPGWRLPASSVNDETMRKFNHALEAMAGNSVRDLFRQQRKFRLPDPLESTILTIRRSVSTLASVLTSPKAVETTSHNTTNTSHRRMTSEDVKQSIATLPTGCSEAAGCIPEYSVPVDDTASIMEIATPMATGDQIQMLPYSDSEGETYNKLGMKPQRKLIAGCVPSDDATCVRVGPLRLYVEYSAFHNGNKEYPHNHLKFDVEWMTDINDELVQQDGESSVIDIEKSTYTASLPPNCLNQLDINYRGQVFKVRLHP</sequence>
<accession>A0A9P9G4F3</accession>
<gene>
    <name evidence="2" type="ORF">BKA55DRAFT_581970</name>
</gene>